<dbReference type="AlphaFoldDB" id="A0A0L0DV41"/>
<proteinExistence type="predicted"/>
<dbReference type="EMBL" id="GL349511">
    <property type="protein sequence ID" value="KNC55956.1"/>
    <property type="molecule type" value="Genomic_DNA"/>
</dbReference>
<evidence type="ECO:0000256" key="2">
    <source>
        <dbReference type="SAM" id="MobiDB-lite"/>
    </source>
</evidence>
<evidence type="ECO:0000313" key="4">
    <source>
        <dbReference type="Proteomes" id="UP000054408"/>
    </source>
</evidence>
<feature type="region of interest" description="Disordered" evidence="2">
    <location>
        <begin position="23"/>
        <end position="54"/>
    </location>
</feature>
<keyword evidence="1" id="KW-0175">Coiled coil</keyword>
<organism evidence="3 4">
    <name type="scientific">Thecamonas trahens ATCC 50062</name>
    <dbReference type="NCBI Taxonomy" id="461836"/>
    <lineage>
        <taxon>Eukaryota</taxon>
        <taxon>Apusozoa</taxon>
        <taxon>Apusomonadida</taxon>
        <taxon>Apusomonadidae</taxon>
        <taxon>Thecamonas</taxon>
    </lineage>
</organism>
<dbReference type="RefSeq" id="XP_013752697.1">
    <property type="nucleotide sequence ID" value="XM_013897243.1"/>
</dbReference>
<reference evidence="3 4" key="1">
    <citation type="submission" date="2010-05" db="EMBL/GenBank/DDBJ databases">
        <title>The Genome Sequence of Thecamonas trahens ATCC 50062.</title>
        <authorList>
            <consortium name="The Broad Institute Genome Sequencing Platform"/>
            <person name="Russ C."/>
            <person name="Cuomo C."/>
            <person name="Shea T."/>
            <person name="Young S.K."/>
            <person name="Zeng Q."/>
            <person name="Koehrsen M."/>
            <person name="Haas B."/>
            <person name="Borodovsky M."/>
            <person name="Guigo R."/>
            <person name="Alvarado L."/>
            <person name="Berlin A."/>
            <person name="Bochicchio J."/>
            <person name="Borenstein D."/>
            <person name="Chapman S."/>
            <person name="Chen Z."/>
            <person name="Freedman E."/>
            <person name="Gellesch M."/>
            <person name="Goldberg J."/>
            <person name="Griggs A."/>
            <person name="Gujja S."/>
            <person name="Heilman E."/>
            <person name="Heiman D."/>
            <person name="Hepburn T."/>
            <person name="Howarth C."/>
            <person name="Jen D."/>
            <person name="Larson L."/>
            <person name="Mehta T."/>
            <person name="Park D."/>
            <person name="Pearson M."/>
            <person name="Roberts A."/>
            <person name="Saif S."/>
            <person name="Shenoy N."/>
            <person name="Sisk P."/>
            <person name="Stolte C."/>
            <person name="Sykes S."/>
            <person name="Thomson T."/>
            <person name="Walk T."/>
            <person name="White J."/>
            <person name="Yandava C."/>
            <person name="Burger G."/>
            <person name="Gray M.W."/>
            <person name="Holland P.W.H."/>
            <person name="King N."/>
            <person name="Lang F.B.F."/>
            <person name="Roger A.J."/>
            <person name="Ruiz-Trillo I."/>
            <person name="Lander E."/>
            <person name="Nusbaum C."/>
        </authorList>
    </citation>
    <scope>NUCLEOTIDE SEQUENCE [LARGE SCALE GENOMIC DNA]</scope>
    <source>
        <strain evidence="3 4">ATCC 50062</strain>
    </source>
</reference>
<evidence type="ECO:0000313" key="3">
    <source>
        <dbReference type="EMBL" id="KNC55956.1"/>
    </source>
</evidence>
<sequence>MEMEGRDDDIDVDVSGFLEQVSPLLDSMRSEEDEVREVVLSPSAGPSPATRRPTTDVAARAALAEMETADMATLAGELEAHLAILNDACDEAEAELERLRQQRTPSEEVALRARRIRDLESAITAAGLAVDAEDARMADAVGVAREVRASLGRV</sequence>
<evidence type="ECO:0000256" key="1">
    <source>
        <dbReference type="SAM" id="Coils"/>
    </source>
</evidence>
<dbReference type="Proteomes" id="UP000054408">
    <property type="component" value="Unassembled WGS sequence"/>
</dbReference>
<protein>
    <submittedName>
        <fullName evidence="3">Uncharacterized protein</fullName>
    </submittedName>
</protein>
<keyword evidence="4" id="KW-1185">Reference proteome</keyword>
<dbReference type="GeneID" id="25569393"/>
<gene>
    <name evidence="3" type="ORF">AMSG_11432</name>
</gene>
<feature type="coiled-coil region" evidence="1">
    <location>
        <begin position="75"/>
        <end position="109"/>
    </location>
</feature>
<name>A0A0L0DV41_THETB</name>
<accession>A0A0L0DV41</accession>